<name>A0A4C1XXE4_EUMVA</name>
<keyword evidence="3" id="KW-1185">Reference proteome</keyword>
<evidence type="ECO:0000313" key="3">
    <source>
        <dbReference type="Proteomes" id="UP000299102"/>
    </source>
</evidence>
<reference evidence="2 3" key="1">
    <citation type="journal article" date="2019" name="Commun. Biol.">
        <title>The bagworm genome reveals a unique fibroin gene that provides high tensile strength.</title>
        <authorList>
            <person name="Kono N."/>
            <person name="Nakamura H."/>
            <person name="Ohtoshi R."/>
            <person name="Tomita M."/>
            <person name="Numata K."/>
            <person name="Arakawa K."/>
        </authorList>
    </citation>
    <scope>NUCLEOTIDE SEQUENCE [LARGE SCALE GENOMIC DNA]</scope>
</reference>
<organism evidence="2 3">
    <name type="scientific">Eumeta variegata</name>
    <name type="common">Bagworm moth</name>
    <name type="synonym">Eumeta japonica</name>
    <dbReference type="NCBI Taxonomy" id="151549"/>
    <lineage>
        <taxon>Eukaryota</taxon>
        <taxon>Metazoa</taxon>
        <taxon>Ecdysozoa</taxon>
        <taxon>Arthropoda</taxon>
        <taxon>Hexapoda</taxon>
        <taxon>Insecta</taxon>
        <taxon>Pterygota</taxon>
        <taxon>Neoptera</taxon>
        <taxon>Endopterygota</taxon>
        <taxon>Lepidoptera</taxon>
        <taxon>Glossata</taxon>
        <taxon>Ditrysia</taxon>
        <taxon>Tineoidea</taxon>
        <taxon>Psychidae</taxon>
        <taxon>Oiketicinae</taxon>
        <taxon>Eumeta</taxon>
    </lineage>
</organism>
<accession>A0A4C1XXE4</accession>
<gene>
    <name evidence="2" type="ORF">EVAR_22185_1</name>
</gene>
<feature type="region of interest" description="Disordered" evidence="1">
    <location>
        <begin position="1"/>
        <end position="20"/>
    </location>
</feature>
<dbReference type="AlphaFoldDB" id="A0A4C1XXE4"/>
<feature type="compositionally biased region" description="Basic and acidic residues" evidence="1">
    <location>
        <begin position="1"/>
        <end position="16"/>
    </location>
</feature>
<protein>
    <submittedName>
        <fullName evidence="2">Uncharacterized protein</fullName>
    </submittedName>
</protein>
<proteinExistence type="predicted"/>
<comment type="caution">
    <text evidence="2">The sequence shown here is derived from an EMBL/GenBank/DDBJ whole genome shotgun (WGS) entry which is preliminary data.</text>
</comment>
<evidence type="ECO:0000256" key="1">
    <source>
        <dbReference type="SAM" id="MobiDB-lite"/>
    </source>
</evidence>
<dbReference type="EMBL" id="BGZK01000991">
    <property type="protein sequence ID" value="GBP67783.1"/>
    <property type="molecule type" value="Genomic_DNA"/>
</dbReference>
<sequence>MKDKAKESARHPESHGRAVQPNFVKASCESGLKSPEELRSACTFVFVILQHCSTRNYKFTAGFMTFCREFRIRADLSNGVPPDVQVCKIDHSDSLRKRTDDIRHLVRESES</sequence>
<dbReference type="Proteomes" id="UP000299102">
    <property type="component" value="Unassembled WGS sequence"/>
</dbReference>
<evidence type="ECO:0000313" key="2">
    <source>
        <dbReference type="EMBL" id="GBP67783.1"/>
    </source>
</evidence>